<evidence type="ECO:0000313" key="2">
    <source>
        <dbReference type="Proteomes" id="UP000218554"/>
    </source>
</evidence>
<dbReference type="KEGG" id="pfuw:KF707C_44710"/>
<gene>
    <name evidence="1" type="ORF">KF707C_44710</name>
</gene>
<keyword evidence="2" id="KW-1185">Reference proteome</keyword>
<dbReference type="EMBL" id="AP014862">
    <property type="protein sequence ID" value="BAU76159.1"/>
    <property type="molecule type" value="Genomic_DNA"/>
</dbReference>
<accession>A0AAD1C299</accession>
<sequence length="170" mass="18650">MKMAKPSARDIKAAEELMQVLQLIDARFGGPWANPDAGESLSQLLEDGEESFDCDNETHLQTLYNNLAHLLRTAPNFYGRVISGMCHVIMYEKNEILDPTSDTIDLHPRFAQLALDANRYRWLRARDLDTITGGGVFAGATPENVVLNGEHLDAAIDAALATQPKGEVAA</sequence>
<protein>
    <submittedName>
        <fullName evidence="1">Uncharacterized protein</fullName>
    </submittedName>
</protein>
<dbReference type="RefSeq" id="WP_004421206.1">
    <property type="nucleotide sequence ID" value="NZ_AJMR01000099.1"/>
</dbReference>
<name>A0AAD1C299_METFU</name>
<reference evidence="2" key="1">
    <citation type="submission" date="2015-05" db="EMBL/GenBank/DDBJ databases">
        <title>Draft genome sequencing of a biphenyl-degrading bacterium, Pseudomonas balearica KF707 (=NBRC110670).</title>
        <authorList>
            <person name="Kimura N."/>
            <person name="Hirose J."/>
            <person name="Watanabe T."/>
            <person name="Suenaga H."/>
            <person name="Fujihara H."/>
            <person name="Noguchi M."/>
            <person name="Hashimoto M."/>
            <person name="Shimodaira J."/>
            <person name="Tsuchikane K."/>
            <person name="Hosoyama A."/>
            <person name="Yamazoe A."/>
            <person name="Fujita N."/>
            <person name="Furukawa K."/>
        </authorList>
    </citation>
    <scope>NUCLEOTIDE SEQUENCE [LARGE SCALE GENOMIC DNA]</scope>
    <source>
        <strain evidence="2">DSM 10086 / NBRC 110670 / KF707</strain>
    </source>
</reference>
<dbReference type="Proteomes" id="UP000218554">
    <property type="component" value="Chromosome"/>
</dbReference>
<organism evidence="1 2">
    <name type="scientific">Metapseudomonas furukawaii</name>
    <name type="common">Pseudomonas furukawaii</name>
    <dbReference type="NCBI Taxonomy" id="1149133"/>
    <lineage>
        <taxon>Bacteria</taxon>
        <taxon>Pseudomonadati</taxon>
        <taxon>Pseudomonadota</taxon>
        <taxon>Gammaproteobacteria</taxon>
        <taxon>Pseudomonadales</taxon>
        <taxon>Pseudomonadaceae</taxon>
        <taxon>Metapseudomonas</taxon>
    </lineage>
</organism>
<dbReference type="AlphaFoldDB" id="A0AAD1C299"/>
<proteinExistence type="predicted"/>
<reference evidence="1 2" key="2">
    <citation type="journal article" date="2017" name="Int. J. Syst. Evol. Microbiol.">
        <title>Pseudomonas furukawaii sp. nov., a polychlorinated biphenyl-degrading bacterium isolated from biphenyl-contaminated soil in Japan.</title>
        <authorList>
            <person name="Kimura N."/>
            <person name="Watanabe T."/>
            <person name="Suenaga H."/>
            <person name="Fujihara H."/>
            <person name="Futagami T."/>
            <person name="Goto M."/>
            <person name="Hanada S."/>
            <person name="Hirose J."/>
        </authorList>
    </citation>
    <scope>NUCLEOTIDE SEQUENCE [LARGE SCALE GENOMIC DNA]</scope>
    <source>
        <strain evidence="2">DSM 10086 / NBRC 110670 / KF707</strain>
    </source>
</reference>
<evidence type="ECO:0000313" key="1">
    <source>
        <dbReference type="EMBL" id="BAU76159.1"/>
    </source>
</evidence>